<evidence type="ECO:0000313" key="4">
    <source>
        <dbReference type="EMBL" id="EYU27349.1"/>
    </source>
</evidence>
<protein>
    <recommendedName>
        <fullName evidence="3">Bromo domain-containing protein</fullName>
    </recommendedName>
</protein>
<dbReference type="STRING" id="4155.A0A022QIA5"/>
<dbReference type="PRINTS" id="PR00503">
    <property type="entry name" value="BROMODOMAIN"/>
</dbReference>
<evidence type="ECO:0000313" key="5">
    <source>
        <dbReference type="Proteomes" id="UP000030748"/>
    </source>
</evidence>
<evidence type="ECO:0000256" key="2">
    <source>
        <dbReference type="PROSITE-ProRule" id="PRU00035"/>
    </source>
</evidence>
<dbReference type="EMBL" id="KI631456">
    <property type="protein sequence ID" value="EYU27349.1"/>
    <property type="molecule type" value="Genomic_DNA"/>
</dbReference>
<evidence type="ECO:0000256" key="1">
    <source>
        <dbReference type="ARBA" id="ARBA00023117"/>
    </source>
</evidence>
<sequence length="105" mass="12250">VLFDLCFLLDNIGTAAAPLPDKNALELILDKLQKKDVYGVYAEPVDSKELPDYYDLIKYPMDFATVRRKLQNGSYETLEQFEHDVFLICSNAMQYNERHTVYHKQ</sequence>
<dbReference type="PROSITE" id="PS00633">
    <property type="entry name" value="BROMODOMAIN_1"/>
    <property type="match status" value="1"/>
</dbReference>
<dbReference type="eggNOG" id="KOG0955">
    <property type="taxonomic scope" value="Eukaryota"/>
</dbReference>
<dbReference type="Pfam" id="PF00439">
    <property type="entry name" value="Bromodomain"/>
    <property type="match status" value="1"/>
</dbReference>
<dbReference type="Proteomes" id="UP000030748">
    <property type="component" value="Unassembled WGS sequence"/>
</dbReference>
<dbReference type="SMART" id="SM00297">
    <property type="entry name" value="BROMO"/>
    <property type="match status" value="1"/>
</dbReference>
<gene>
    <name evidence="4" type="ORF">MIMGU_mgv11b0209583mg</name>
</gene>
<keyword evidence="5" id="KW-1185">Reference proteome</keyword>
<name>A0A022QIA5_ERYGU</name>
<dbReference type="Gene3D" id="1.20.920.10">
    <property type="entry name" value="Bromodomain-like"/>
    <property type="match status" value="1"/>
</dbReference>
<dbReference type="AlphaFoldDB" id="A0A022QIA5"/>
<keyword evidence="1 2" id="KW-0103">Bromodomain</keyword>
<reference evidence="4 5" key="1">
    <citation type="journal article" date="2013" name="Proc. Natl. Acad. Sci. U.S.A.">
        <title>Fine-scale variation in meiotic recombination in Mimulus inferred from population shotgun sequencing.</title>
        <authorList>
            <person name="Hellsten U."/>
            <person name="Wright K.M."/>
            <person name="Jenkins J."/>
            <person name="Shu S."/>
            <person name="Yuan Y."/>
            <person name="Wessler S.R."/>
            <person name="Schmutz J."/>
            <person name="Willis J.H."/>
            <person name="Rokhsar D.S."/>
        </authorList>
    </citation>
    <scope>NUCLEOTIDE SEQUENCE [LARGE SCALE GENOMIC DNA]</scope>
    <source>
        <strain evidence="5">cv. DUN x IM62</strain>
    </source>
</reference>
<evidence type="ECO:0000259" key="3">
    <source>
        <dbReference type="PROSITE" id="PS50014"/>
    </source>
</evidence>
<dbReference type="PANTHER" id="PTHR22881:SF42">
    <property type="entry name" value="DNA-BINDING BROMODOMAIN-CONTAINING PROTEIN"/>
    <property type="match status" value="1"/>
</dbReference>
<dbReference type="SUPFAM" id="SSF47370">
    <property type="entry name" value="Bromodomain"/>
    <property type="match status" value="1"/>
</dbReference>
<organism evidence="4 5">
    <name type="scientific">Erythranthe guttata</name>
    <name type="common">Yellow monkey flower</name>
    <name type="synonym">Mimulus guttatus</name>
    <dbReference type="NCBI Taxonomy" id="4155"/>
    <lineage>
        <taxon>Eukaryota</taxon>
        <taxon>Viridiplantae</taxon>
        <taxon>Streptophyta</taxon>
        <taxon>Embryophyta</taxon>
        <taxon>Tracheophyta</taxon>
        <taxon>Spermatophyta</taxon>
        <taxon>Magnoliopsida</taxon>
        <taxon>eudicotyledons</taxon>
        <taxon>Gunneridae</taxon>
        <taxon>Pentapetalae</taxon>
        <taxon>asterids</taxon>
        <taxon>lamiids</taxon>
        <taxon>Lamiales</taxon>
        <taxon>Phrymaceae</taxon>
        <taxon>Erythranthe</taxon>
    </lineage>
</organism>
<feature type="non-terminal residue" evidence="4">
    <location>
        <position position="1"/>
    </location>
</feature>
<feature type="non-terminal residue" evidence="4">
    <location>
        <position position="105"/>
    </location>
</feature>
<dbReference type="PROSITE" id="PS50014">
    <property type="entry name" value="BROMODOMAIN_2"/>
    <property type="match status" value="1"/>
</dbReference>
<dbReference type="InterPro" id="IPR018359">
    <property type="entry name" value="Bromodomain_CS"/>
</dbReference>
<dbReference type="InterPro" id="IPR001487">
    <property type="entry name" value="Bromodomain"/>
</dbReference>
<proteinExistence type="predicted"/>
<dbReference type="InterPro" id="IPR036427">
    <property type="entry name" value="Bromodomain-like_sf"/>
</dbReference>
<feature type="domain" description="Bromo" evidence="3">
    <location>
        <begin position="33"/>
        <end position="103"/>
    </location>
</feature>
<accession>A0A022QIA5</accession>
<dbReference type="InterPro" id="IPR051831">
    <property type="entry name" value="Bromodomain_contain_prot"/>
</dbReference>
<dbReference type="PANTHER" id="PTHR22881">
    <property type="entry name" value="BROMODOMAIN CONTAINING PROTEIN"/>
    <property type="match status" value="1"/>
</dbReference>